<keyword evidence="1" id="KW-0175">Coiled coil</keyword>
<organism evidence="3 4">
    <name type="scientific">Pleurodeles waltl</name>
    <name type="common">Iberian ribbed newt</name>
    <dbReference type="NCBI Taxonomy" id="8319"/>
    <lineage>
        <taxon>Eukaryota</taxon>
        <taxon>Metazoa</taxon>
        <taxon>Chordata</taxon>
        <taxon>Craniata</taxon>
        <taxon>Vertebrata</taxon>
        <taxon>Euteleostomi</taxon>
        <taxon>Amphibia</taxon>
        <taxon>Batrachia</taxon>
        <taxon>Caudata</taxon>
        <taxon>Salamandroidea</taxon>
        <taxon>Salamandridae</taxon>
        <taxon>Pleurodelinae</taxon>
        <taxon>Pleurodeles</taxon>
    </lineage>
</organism>
<keyword evidence="4" id="KW-1185">Reference proteome</keyword>
<feature type="coiled-coil region" evidence="1">
    <location>
        <begin position="73"/>
        <end position="100"/>
    </location>
</feature>
<evidence type="ECO:0000313" key="4">
    <source>
        <dbReference type="Proteomes" id="UP001066276"/>
    </source>
</evidence>
<dbReference type="EMBL" id="JANPWB010000007">
    <property type="protein sequence ID" value="KAJ1174574.1"/>
    <property type="molecule type" value="Genomic_DNA"/>
</dbReference>
<evidence type="ECO:0000313" key="3">
    <source>
        <dbReference type="EMBL" id="KAJ1174574.1"/>
    </source>
</evidence>
<reference evidence="3" key="1">
    <citation type="journal article" date="2022" name="bioRxiv">
        <title>Sequencing and chromosome-scale assembly of the giantPleurodeles waltlgenome.</title>
        <authorList>
            <person name="Brown T."/>
            <person name="Elewa A."/>
            <person name="Iarovenko S."/>
            <person name="Subramanian E."/>
            <person name="Araus A.J."/>
            <person name="Petzold A."/>
            <person name="Susuki M."/>
            <person name="Suzuki K.-i.T."/>
            <person name="Hayashi T."/>
            <person name="Toyoda A."/>
            <person name="Oliveira C."/>
            <person name="Osipova E."/>
            <person name="Leigh N.D."/>
            <person name="Simon A."/>
            <person name="Yun M.H."/>
        </authorList>
    </citation>
    <scope>NUCLEOTIDE SEQUENCE</scope>
    <source>
        <strain evidence="3">20211129_DDA</strain>
        <tissue evidence="3">Liver</tissue>
    </source>
</reference>
<sequence length="127" mass="14054">MAGPCTHKKDASIRDLLTRPISKKEDHHEESTSLAPLTTDGDATGVVDNAEPATHAFLETFFGALRTDITTLKQDITEDIKGLMKEMNELGDRVSGLQQTTYAHGGELDAHHHEILDLRDTNAELRY</sequence>
<evidence type="ECO:0000256" key="1">
    <source>
        <dbReference type="SAM" id="Coils"/>
    </source>
</evidence>
<comment type="caution">
    <text evidence="3">The sequence shown here is derived from an EMBL/GenBank/DDBJ whole genome shotgun (WGS) entry which is preliminary data.</text>
</comment>
<accession>A0AAV7TDD5</accession>
<dbReference type="Proteomes" id="UP001066276">
    <property type="component" value="Chromosome 4_1"/>
</dbReference>
<evidence type="ECO:0000256" key="2">
    <source>
        <dbReference type="SAM" id="MobiDB-lite"/>
    </source>
</evidence>
<gene>
    <name evidence="3" type="ORF">NDU88_006394</name>
</gene>
<proteinExistence type="predicted"/>
<dbReference type="AlphaFoldDB" id="A0AAV7TDD5"/>
<feature type="compositionally biased region" description="Basic and acidic residues" evidence="2">
    <location>
        <begin position="7"/>
        <end position="31"/>
    </location>
</feature>
<name>A0AAV7TDD5_PLEWA</name>
<feature type="region of interest" description="Disordered" evidence="2">
    <location>
        <begin position="1"/>
        <end position="47"/>
    </location>
</feature>
<protein>
    <submittedName>
        <fullName evidence="3">Uncharacterized protein</fullName>
    </submittedName>
</protein>